<dbReference type="PANTHER" id="PTHR43316:SF3">
    <property type="entry name" value="HALOACID DEHALOGENASE, TYPE II (AFU_ORTHOLOGUE AFUA_2G07750)-RELATED"/>
    <property type="match status" value="1"/>
</dbReference>
<protein>
    <recommendedName>
        <fullName evidence="4">HAD family hydrolase</fullName>
    </recommendedName>
</protein>
<name>A0A916NYU0_9BACL</name>
<accession>A0A916NYU0</accession>
<dbReference type="PANTHER" id="PTHR43316">
    <property type="entry name" value="HYDROLASE, HALOACID DELAHOGENASE-RELATED"/>
    <property type="match status" value="1"/>
</dbReference>
<dbReference type="Proteomes" id="UP000693672">
    <property type="component" value="Unassembled WGS sequence"/>
</dbReference>
<dbReference type="RefSeq" id="WP_218095728.1">
    <property type="nucleotide sequence ID" value="NZ_CAJVAS010000052.1"/>
</dbReference>
<evidence type="ECO:0000313" key="3">
    <source>
        <dbReference type="Proteomes" id="UP000693672"/>
    </source>
</evidence>
<dbReference type="EMBL" id="CAJVAS010000052">
    <property type="protein sequence ID" value="CAG7650282.1"/>
    <property type="molecule type" value="Genomic_DNA"/>
</dbReference>
<dbReference type="SFLD" id="SFLDS00003">
    <property type="entry name" value="Haloacid_Dehalogenase"/>
    <property type="match status" value="1"/>
</dbReference>
<evidence type="ECO:0008006" key="4">
    <source>
        <dbReference type="Google" id="ProtNLM"/>
    </source>
</evidence>
<gene>
    <name evidence="2" type="ORF">PAESOLCIP111_06047</name>
</gene>
<evidence type="ECO:0000256" key="1">
    <source>
        <dbReference type="ARBA" id="ARBA00022801"/>
    </source>
</evidence>
<organism evidence="2 3">
    <name type="scientific">Paenibacillus solanacearum</name>
    <dbReference type="NCBI Taxonomy" id="2048548"/>
    <lineage>
        <taxon>Bacteria</taxon>
        <taxon>Bacillati</taxon>
        <taxon>Bacillota</taxon>
        <taxon>Bacilli</taxon>
        <taxon>Bacillales</taxon>
        <taxon>Paenibacillaceae</taxon>
        <taxon>Paenibacillus</taxon>
    </lineage>
</organism>
<proteinExistence type="predicted"/>
<keyword evidence="3" id="KW-1185">Reference proteome</keyword>
<dbReference type="SFLD" id="SFLDG01129">
    <property type="entry name" value="C1.5:_HAD__Beta-PGM__Phosphata"/>
    <property type="match status" value="1"/>
</dbReference>
<dbReference type="InterPro" id="IPR051540">
    <property type="entry name" value="S-2-haloacid_dehalogenase"/>
</dbReference>
<dbReference type="Pfam" id="PF00702">
    <property type="entry name" value="Hydrolase"/>
    <property type="match status" value="1"/>
</dbReference>
<comment type="caution">
    <text evidence="2">The sequence shown here is derived from an EMBL/GenBank/DDBJ whole genome shotgun (WGS) entry which is preliminary data.</text>
</comment>
<keyword evidence="1" id="KW-0378">Hydrolase</keyword>
<dbReference type="NCBIfam" id="TIGR01549">
    <property type="entry name" value="HAD-SF-IA-v1"/>
    <property type="match status" value="1"/>
</dbReference>
<dbReference type="GO" id="GO:0016787">
    <property type="term" value="F:hydrolase activity"/>
    <property type="evidence" value="ECO:0007669"/>
    <property type="project" value="UniProtKB-KW"/>
</dbReference>
<dbReference type="NCBIfam" id="TIGR01509">
    <property type="entry name" value="HAD-SF-IA-v3"/>
    <property type="match status" value="1"/>
</dbReference>
<dbReference type="AlphaFoldDB" id="A0A916NYU0"/>
<sequence>MTKAIFLDFYGTVVHEDDAYIDMLCKRIASTASVPAVSSEIGRFWWKRFCGKCAEAYGERFQTQRALEIEALHETLASVQSPENPDELAGILFEHWMKPGLFEDSEAFFRQTQLPVYILSNIDRSDLIAATRSCGLALEGDRLITSEDVRSYKPRQEMFAEALRRSGVKPHEALHVGDSLANDVGGARMAGIPVVWINRKQKRLPPDCRPDRVISRLTELLEPQ</sequence>
<evidence type="ECO:0000313" key="2">
    <source>
        <dbReference type="EMBL" id="CAG7650282.1"/>
    </source>
</evidence>
<dbReference type="InterPro" id="IPR006439">
    <property type="entry name" value="HAD-SF_hydro_IA"/>
</dbReference>
<reference evidence="2" key="1">
    <citation type="submission" date="2021-06" db="EMBL/GenBank/DDBJ databases">
        <authorList>
            <person name="Criscuolo A."/>
        </authorList>
    </citation>
    <scope>NUCLEOTIDE SEQUENCE</scope>
    <source>
        <strain evidence="2">CIP111600</strain>
    </source>
</reference>